<keyword evidence="3 4" id="KW-0418">Kinase</keyword>
<dbReference type="GO" id="GO:0005634">
    <property type="term" value="C:nucleus"/>
    <property type="evidence" value="ECO:0007669"/>
    <property type="project" value="TreeGrafter"/>
</dbReference>
<keyword evidence="6" id="KW-1185">Reference proteome</keyword>
<dbReference type="EC" id="2.7.-.-" evidence="4"/>
<keyword evidence="2 4" id="KW-0808">Transferase</keyword>
<dbReference type="SUPFAM" id="SSF56104">
    <property type="entry name" value="SAICAR synthase-like"/>
    <property type="match status" value="1"/>
</dbReference>
<dbReference type="PANTHER" id="PTHR12400:SF21">
    <property type="entry name" value="KINASE"/>
    <property type="match status" value="1"/>
</dbReference>
<dbReference type="Gene3D" id="3.30.470.160">
    <property type="entry name" value="Inositol polyphosphate kinase"/>
    <property type="match status" value="1"/>
</dbReference>
<dbReference type="GeneID" id="94830572"/>
<dbReference type="GO" id="GO:0046854">
    <property type="term" value="P:phosphatidylinositol phosphate biosynthetic process"/>
    <property type="evidence" value="ECO:0007669"/>
    <property type="project" value="TreeGrafter"/>
</dbReference>
<evidence type="ECO:0000313" key="6">
    <source>
        <dbReference type="Proteomes" id="UP000179807"/>
    </source>
</evidence>
<dbReference type="RefSeq" id="XP_068347645.1">
    <property type="nucleotide sequence ID" value="XM_068495868.1"/>
</dbReference>
<dbReference type="InterPro" id="IPR005522">
    <property type="entry name" value="IPK"/>
</dbReference>
<name>A0A1J4JB84_9EUKA</name>
<evidence type="ECO:0000256" key="3">
    <source>
        <dbReference type="ARBA" id="ARBA00022777"/>
    </source>
</evidence>
<proteinExistence type="inferred from homology"/>
<dbReference type="GO" id="GO:0005737">
    <property type="term" value="C:cytoplasm"/>
    <property type="evidence" value="ECO:0007669"/>
    <property type="project" value="TreeGrafter"/>
</dbReference>
<sequence length="296" mass="34907">MSKLLFHADIRPEIHSRTKIFGHKNSMITLQEGFIAKKYDSRESSFYLSNQNEFSGIFNNFIPEFCGIIKLENAAKNQQQELIFHEELNFIKLNENETIQNVDNGNENDLFYILQKDISFGYSRTSILDLKVGIRAWRLNASQRKAARRTKKIQRGPNGIMKFRVRGCMFYDNEGTLDIYSRDFSERCTMEELELLFVSFFKFKKQISSFIDKLEKLKKKLIQAENQFQVRFYSSSIVFMYDEDDESKYDVRLLDFEKAYVHIDKEARECNVPLEECDDGLEEAITNIISQLKKLM</sequence>
<accession>A0A1J4JB84</accession>
<dbReference type="AlphaFoldDB" id="A0A1J4JB84"/>
<organism evidence="5 6">
    <name type="scientific">Tritrichomonas foetus</name>
    <dbReference type="NCBI Taxonomy" id="1144522"/>
    <lineage>
        <taxon>Eukaryota</taxon>
        <taxon>Metamonada</taxon>
        <taxon>Parabasalia</taxon>
        <taxon>Tritrichomonadida</taxon>
        <taxon>Tritrichomonadidae</taxon>
        <taxon>Tritrichomonas</taxon>
    </lineage>
</organism>
<protein>
    <recommendedName>
        <fullName evidence="4">Kinase</fullName>
        <ecNumber evidence="4">2.7.-.-</ecNumber>
    </recommendedName>
</protein>
<dbReference type="Proteomes" id="UP000179807">
    <property type="component" value="Unassembled WGS sequence"/>
</dbReference>
<dbReference type="PANTHER" id="PTHR12400">
    <property type="entry name" value="INOSITOL POLYPHOSPHATE KINASE"/>
    <property type="match status" value="1"/>
</dbReference>
<dbReference type="EMBL" id="MLAK01001315">
    <property type="protein sequence ID" value="OHS94508.1"/>
    <property type="molecule type" value="Genomic_DNA"/>
</dbReference>
<evidence type="ECO:0000313" key="5">
    <source>
        <dbReference type="EMBL" id="OHS94508.1"/>
    </source>
</evidence>
<dbReference type="VEuPathDB" id="TrichDB:TRFO_11153"/>
<dbReference type="GO" id="GO:0000828">
    <property type="term" value="F:inositol hexakisphosphate kinase activity"/>
    <property type="evidence" value="ECO:0007669"/>
    <property type="project" value="TreeGrafter"/>
</dbReference>
<dbReference type="GO" id="GO:0032958">
    <property type="term" value="P:inositol phosphate biosynthetic process"/>
    <property type="evidence" value="ECO:0007669"/>
    <property type="project" value="InterPro"/>
</dbReference>
<reference evidence="5" key="1">
    <citation type="submission" date="2016-10" db="EMBL/GenBank/DDBJ databases">
        <authorList>
            <person name="Benchimol M."/>
            <person name="Almeida L.G."/>
            <person name="Vasconcelos A.T."/>
            <person name="Perreira-Neves A."/>
            <person name="Rosa I.A."/>
            <person name="Tasca T."/>
            <person name="Bogo M.R."/>
            <person name="de Souza W."/>
        </authorList>
    </citation>
    <scope>NUCLEOTIDE SEQUENCE [LARGE SCALE GENOMIC DNA]</scope>
    <source>
        <strain evidence="5">K</strain>
    </source>
</reference>
<dbReference type="OrthoDB" id="338650at2759"/>
<comment type="similarity">
    <text evidence="1 4">Belongs to the inositol phosphokinase (IPK) family.</text>
</comment>
<evidence type="ECO:0000256" key="2">
    <source>
        <dbReference type="ARBA" id="ARBA00022679"/>
    </source>
</evidence>
<gene>
    <name evidence="5" type="ORF">TRFO_11153</name>
</gene>
<comment type="caution">
    <text evidence="5">The sequence shown here is derived from an EMBL/GenBank/DDBJ whole genome shotgun (WGS) entry which is preliminary data.</text>
</comment>
<evidence type="ECO:0000256" key="1">
    <source>
        <dbReference type="ARBA" id="ARBA00007374"/>
    </source>
</evidence>
<dbReference type="Pfam" id="PF03770">
    <property type="entry name" value="IPK"/>
    <property type="match status" value="1"/>
</dbReference>
<evidence type="ECO:0000256" key="4">
    <source>
        <dbReference type="RuleBase" id="RU363090"/>
    </source>
</evidence>
<dbReference type="InterPro" id="IPR038286">
    <property type="entry name" value="IPK_sf"/>
</dbReference>